<dbReference type="InterPro" id="IPR018750">
    <property type="entry name" value="DUF2306_membrane"/>
</dbReference>
<feature type="transmembrane region" description="Helical" evidence="1">
    <location>
        <begin position="31"/>
        <end position="60"/>
    </location>
</feature>
<dbReference type="EMBL" id="QGGU01000007">
    <property type="protein sequence ID" value="PWK49998.1"/>
    <property type="molecule type" value="Genomic_DNA"/>
</dbReference>
<feature type="transmembrane region" description="Helical" evidence="1">
    <location>
        <begin position="152"/>
        <end position="173"/>
    </location>
</feature>
<dbReference type="OrthoDB" id="8759010at2"/>
<evidence type="ECO:0000313" key="3">
    <source>
        <dbReference type="Proteomes" id="UP000245790"/>
    </source>
</evidence>
<feature type="transmembrane region" description="Helical" evidence="1">
    <location>
        <begin position="185"/>
        <end position="207"/>
    </location>
</feature>
<dbReference type="Proteomes" id="UP000245790">
    <property type="component" value="Unassembled WGS sequence"/>
</dbReference>
<organism evidence="2 3">
    <name type="scientific">Pleionea mediterranea</name>
    <dbReference type="NCBI Taxonomy" id="523701"/>
    <lineage>
        <taxon>Bacteria</taxon>
        <taxon>Pseudomonadati</taxon>
        <taxon>Pseudomonadota</taxon>
        <taxon>Gammaproteobacteria</taxon>
        <taxon>Oceanospirillales</taxon>
        <taxon>Pleioneaceae</taxon>
        <taxon>Pleionea</taxon>
    </lineage>
</organism>
<keyword evidence="1" id="KW-1133">Transmembrane helix</keyword>
<protein>
    <submittedName>
        <fullName evidence="2">Putative membrane protein DUF2306</fullName>
    </submittedName>
</protein>
<keyword evidence="3" id="KW-1185">Reference proteome</keyword>
<proteinExistence type="predicted"/>
<feature type="transmembrane region" description="Helical" evidence="1">
    <location>
        <begin position="254"/>
        <end position="281"/>
    </location>
</feature>
<dbReference type="Pfam" id="PF10067">
    <property type="entry name" value="DUF2306"/>
    <property type="match status" value="1"/>
</dbReference>
<evidence type="ECO:0000256" key="1">
    <source>
        <dbReference type="SAM" id="Phobius"/>
    </source>
</evidence>
<keyword evidence="1" id="KW-0812">Transmembrane</keyword>
<sequence>MNTLNSSQKVFEFNQSPPSFRTTYAKKLLNVAAYTWVVTAVIGQLFFALYVTVEFLFSGIKGNFSEWNNQLPTGFVPGDTLINLALILHMYLAVGILIAGGLQLWPRLRNNHPMWHRWIGRFYITAVILTACGGLILTWGDDGGVGDPTQHIGITGNAILILVFATLAGFTAYKKQFHQHRWWALRLYLVVNGVWFFRIGLSLWLMIHQEPVGFDPETFTGPTLSVISFASYLFPLFILELYRLVQLYGQTTMQYLATTTMVLLTLATLAGSISAAMIIWLPEM</sequence>
<feature type="transmembrane region" description="Helical" evidence="1">
    <location>
        <begin position="80"/>
        <end position="102"/>
    </location>
</feature>
<comment type="caution">
    <text evidence="2">The sequence shown here is derived from an EMBL/GenBank/DDBJ whole genome shotgun (WGS) entry which is preliminary data.</text>
</comment>
<dbReference type="AlphaFoldDB" id="A0A316FM81"/>
<feature type="transmembrane region" description="Helical" evidence="1">
    <location>
        <begin position="219"/>
        <end position="242"/>
    </location>
</feature>
<reference evidence="2 3" key="1">
    <citation type="submission" date="2018-05" db="EMBL/GenBank/DDBJ databases">
        <title>Genomic Encyclopedia of Type Strains, Phase IV (KMG-IV): sequencing the most valuable type-strain genomes for metagenomic binning, comparative biology and taxonomic classification.</title>
        <authorList>
            <person name="Goeker M."/>
        </authorList>
    </citation>
    <scope>NUCLEOTIDE SEQUENCE [LARGE SCALE GENOMIC DNA]</scope>
    <source>
        <strain evidence="2 3">DSM 25350</strain>
    </source>
</reference>
<evidence type="ECO:0000313" key="2">
    <source>
        <dbReference type="EMBL" id="PWK49998.1"/>
    </source>
</evidence>
<gene>
    <name evidence="2" type="ORF">C8D97_107163</name>
</gene>
<keyword evidence="1" id="KW-0472">Membrane</keyword>
<accession>A0A316FM81</accession>
<feature type="transmembrane region" description="Helical" evidence="1">
    <location>
        <begin position="122"/>
        <end position="140"/>
    </location>
</feature>
<name>A0A316FM81_9GAMM</name>
<dbReference type="RefSeq" id="WP_109763778.1">
    <property type="nucleotide sequence ID" value="NZ_QGGU01000007.1"/>
</dbReference>